<feature type="compositionally biased region" description="Polar residues" evidence="1">
    <location>
        <begin position="164"/>
        <end position="176"/>
    </location>
</feature>
<sequence length="419" mass="47288">MRRRERANVVVLSSEEKYCYAKAAFDPVIDYLAGLSSPAFYAALQSWREIVRNGMKQSGVCSTDATAGPDENSGSDDVVDDESDSDAVSEIEPADLIDTMRMIREMEQHDHNRSVAGAESRHAPDGNQQHSVDVKPNSHSSDRSSFTAMKTLTQTWEPKPDPLTTESASPKQSSLLTKAAVKPNNLLTKASAKQKHPLTKAIAHLKKKKSKSTTAARKNDKIEVLQLPIAKPRHNQLKKLKQARMQAEKKPQTLAAITLPDKKVPVLSRVLEWVYNTSVVKHVREILVNYPVTMTDEFMGARSARSRRLYVHSEEFDYNFVVPKHLVTKLNAVVEEERNKRSKPSYFANDSESEHSEGTTNEIIASFSDGSPKFTRIKEFYNVRAKCEAWFEDMKWLLSTKWANMLDTPELFDEETDSD</sequence>
<evidence type="ECO:0000313" key="2">
    <source>
        <dbReference type="EMBL" id="KAG3207814.1"/>
    </source>
</evidence>
<name>A0A8T1JP02_9STRA</name>
<feature type="compositionally biased region" description="Basic and acidic residues" evidence="1">
    <location>
        <begin position="110"/>
        <end position="124"/>
    </location>
</feature>
<feature type="compositionally biased region" description="Acidic residues" evidence="1">
    <location>
        <begin position="73"/>
        <end position="94"/>
    </location>
</feature>
<protein>
    <submittedName>
        <fullName evidence="2">Uncharacterized protein</fullName>
    </submittedName>
</protein>
<dbReference type="VEuPathDB" id="FungiDB:PC110_g22101"/>
<feature type="region of interest" description="Disordered" evidence="1">
    <location>
        <begin position="110"/>
        <end position="176"/>
    </location>
</feature>
<organism evidence="2 3">
    <name type="scientific">Phytophthora cactorum</name>
    <dbReference type="NCBI Taxonomy" id="29920"/>
    <lineage>
        <taxon>Eukaryota</taxon>
        <taxon>Sar</taxon>
        <taxon>Stramenopiles</taxon>
        <taxon>Oomycota</taxon>
        <taxon>Peronosporomycetes</taxon>
        <taxon>Peronosporales</taxon>
        <taxon>Peronosporaceae</taxon>
        <taxon>Phytophthora</taxon>
    </lineage>
</organism>
<dbReference type="VEuPathDB" id="FungiDB:PC110_g22100"/>
<dbReference type="AlphaFoldDB" id="A0A8T1JP02"/>
<reference evidence="2" key="1">
    <citation type="submission" date="2018-05" db="EMBL/GenBank/DDBJ databases">
        <title>Effector identification in a new, highly contiguous assembly of the strawberry crown rot pathogen Phytophthora cactorum.</title>
        <authorList>
            <person name="Armitage A.D."/>
            <person name="Nellist C.F."/>
            <person name="Bates H."/>
            <person name="Vickerstaff R.J."/>
            <person name="Harrison R.J."/>
        </authorList>
    </citation>
    <scope>NUCLEOTIDE SEQUENCE</scope>
    <source>
        <strain evidence="2">P421</strain>
    </source>
</reference>
<dbReference type="Proteomes" id="UP000760860">
    <property type="component" value="Unassembled WGS sequence"/>
</dbReference>
<feature type="compositionally biased region" description="Polar residues" evidence="1">
    <location>
        <begin position="126"/>
        <end position="156"/>
    </location>
</feature>
<accession>A0A8T1JP02</accession>
<comment type="caution">
    <text evidence="2">The sequence shown here is derived from an EMBL/GenBank/DDBJ whole genome shotgun (WGS) entry which is preliminary data.</text>
</comment>
<evidence type="ECO:0000313" key="3">
    <source>
        <dbReference type="Proteomes" id="UP000760860"/>
    </source>
</evidence>
<feature type="region of interest" description="Disordered" evidence="1">
    <location>
        <begin position="59"/>
        <end position="94"/>
    </location>
</feature>
<proteinExistence type="predicted"/>
<dbReference type="EMBL" id="RCMV01001632">
    <property type="protein sequence ID" value="KAG3207814.1"/>
    <property type="molecule type" value="Genomic_DNA"/>
</dbReference>
<evidence type="ECO:0000256" key="1">
    <source>
        <dbReference type="SAM" id="MobiDB-lite"/>
    </source>
</evidence>
<gene>
    <name evidence="2" type="ORF">PC129_g21149</name>
</gene>